<organism evidence="1">
    <name type="scientific">Anguilla anguilla</name>
    <name type="common">European freshwater eel</name>
    <name type="synonym">Muraena anguilla</name>
    <dbReference type="NCBI Taxonomy" id="7936"/>
    <lineage>
        <taxon>Eukaryota</taxon>
        <taxon>Metazoa</taxon>
        <taxon>Chordata</taxon>
        <taxon>Craniata</taxon>
        <taxon>Vertebrata</taxon>
        <taxon>Euteleostomi</taxon>
        <taxon>Actinopterygii</taxon>
        <taxon>Neopterygii</taxon>
        <taxon>Teleostei</taxon>
        <taxon>Anguilliformes</taxon>
        <taxon>Anguillidae</taxon>
        <taxon>Anguilla</taxon>
    </lineage>
</organism>
<reference evidence="1" key="2">
    <citation type="journal article" date="2015" name="Fish Shellfish Immunol.">
        <title>Early steps in the European eel (Anguilla anguilla)-Vibrio vulnificus interaction in the gills: Role of the RtxA13 toxin.</title>
        <authorList>
            <person name="Callol A."/>
            <person name="Pajuelo D."/>
            <person name="Ebbesson L."/>
            <person name="Teles M."/>
            <person name="MacKenzie S."/>
            <person name="Amaro C."/>
        </authorList>
    </citation>
    <scope>NUCLEOTIDE SEQUENCE</scope>
</reference>
<dbReference type="EMBL" id="GBXM01019327">
    <property type="protein sequence ID" value="JAH89250.1"/>
    <property type="molecule type" value="Transcribed_RNA"/>
</dbReference>
<name>A0A0E9WI77_ANGAN</name>
<dbReference type="AlphaFoldDB" id="A0A0E9WI77"/>
<protein>
    <submittedName>
        <fullName evidence="1">Uncharacterized protein</fullName>
    </submittedName>
</protein>
<evidence type="ECO:0000313" key="1">
    <source>
        <dbReference type="EMBL" id="JAH89250.1"/>
    </source>
</evidence>
<accession>A0A0E9WI77</accession>
<sequence length="84" mass="8932">MKQFIHFHETRAEGKQCTAGCSCISQDGQEPQISRASKLMSGFSLDCFLSPVGDLVVQVCHYAQSHPHLLVGLGVVGGHLGPPG</sequence>
<proteinExistence type="predicted"/>
<reference evidence="1" key="1">
    <citation type="submission" date="2014-11" db="EMBL/GenBank/DDBJ databases">
        <authorList>
            <person name="Amaro Gonzalez C."/>
        </authorList>
    </citation>
    <scope>NUCLEOTIDE SEQUENCE</scope>
</reference>